<keyword evidence="5 15" id="KW-0349">Heme</keyword>
<evidence type="ECO:0000256" key="14">
    <source>
        <dbReference type="ARBA" id="ARBA00042800"/>
    </source>
</evidence>
<dbReference type="InterPro" id="IPR001128">
    <property type="entry name" value="Cyt_P450"/>
</dbReference>
<dbReference type="PRINTS" id="PR00385">
    <property type="entry name" value="P450"/>
</dbReference>
<dbReference type="InterPro" id="IPR002401">
    <property type="entry name" value="Cyt_P450_E_grp-I"/>
</dbReference>
<keyword evidence="9 15" id="KW-0408">Iron</keyword>
<dbReference type="GO" id="GO:0005506">
    <property type="term" value="F:iron ion binding"/>
    <property type="evidence" value="ECO:0007669"/>
    <property type="project" value="InterPro"/>
</dbReference>
<keyword evidence="18" id="KW-1185">Reference proteome</keyword>
<comment type="subcellular location">
    <subcellularLocation>
        <location evidence="2">Mitochondrion membrane</location>
    </subcellularLocation>
</comment>
<dbReference type="PANTHER" id="PTHR24279:SF1">
    <property type="entry name" value="CYTOCHROME P450 11B2, MITOCHONDRIAL"/>
    <property type="match status" value="1"/>
</dbReference>
<evidence type="ECO:0000256" key="12">
    <source>
        <dbReference type="ARBA" id="ARBA00023136"/>
    </source>
</evidence>
<dbReference type="GO" id="GO:0034650">
    <property type="term" value="P:cortisol metabolic process"/>
    <property type="evidence" value="ECO:0007669"/>
    <property type="project" value="TreeGrafter"/>
</dbReference>
<dbReference type="PRINTS" id="PR00463">
    <property type="entry name" value="EP450I"/>
</dbReference>
<evidence type="ECO:0000256" key="13">
    <source>
        <dbReference type="ARBA" id="ARBA00023250"/>
    </source>
</evidence>
<keyword evidence="6 15" id="KW-0479">Metal-binding</keyword>
<dbReference type="PROSITE" id="PS00086">
    <property type="entry name" value="CYTOCHROME_P450"/>
    <property type="match status" value="1"/>
</dbReference>
<dbReference type="STRING" id="99883.ENSTNIP00000010892"/>
<dbReference type="GO" id="GO:0006704">
    <property type="term" value="P:glucocorticoid biosynthetic process"/>
    <property type="evidence" value="ECO:0007669"/>
    <property type="project" value="TreeGrafter"/>
</dbReference>
<evidence type="ECO:0000256" key="6">
    <source>
        <dbReference type="ARBA" id="ARBA00022723"/>
    </source>
</evidence>
<keyword evidence="7" id="KW-0809">Transit peptide</keyword>
<dbReference type="InterPro" id="IPR050479">
    <property type="entry name" value="CYP11_CYP27_families"/>
</dbReference>
<dbReference type="OMA" id="RMGINSW"/>
<evidence type="ECO:0000256" key="9">
    <source>
        <dbReference type="ARBA" id="ARBA00023004"/>
    </source>
</evidence>
<keyword evidence="12" id="KW-0472">Membrane</keyword>
<evidence type="ECO:0000256" key="4">
    <source>
        <dbReference type="ARBA" id="ARBA00012767"/>
    </source>
</evidence>
<dbReference type="GO" id="GO:0020037">
    <property type="term" value="F:heme binding"/>
    <property type="evidence" value="ECO:0007669"/>
    <property type="project" value="InterPro"/>
</dbReference>
<evidence type="ECO:0000313" key="18">
    <source>
        <dbReference type="Proteomes" id="UP000007303"/>
    </source>
</evidence>
<evidence type="ECO:0000256" key="10">
    <source>
        <dbReference type="ARBA" id="ARBA00023033"/>
    </source>
</evidence>
<proteinExistence type="inferred from homology"/>
<sequence length="497" mass="56530">AEGSGSRKGGVDGQVRSFEEIPHTGRNSWVNLLRFWREDRFRQLHKHMERTFNALGPIYREHVGTQSSVNIMLPSDISELFRSEGLHPRRMTLQPWATHRETRHHSKGVFLKNGEEWRADRLLLNKEVMMSEAVRRFLPLLDEVAKEFCQMLQTKVEKEGRGERGKRSLTIDPSPDLFRFALEASCHVLYGERIGLFSSSPSLESQKFIWAVERMLATTPPLLYLPHRLLLHLGAPLWTQHASAWDHIFSHAEERIQRGYQRLSPSQSRDREGGGRYTGVLGQLMEKGQLSLELIKANITELMAGAVDTAVPLQFALFELGRNPEVQQRVRQQVQASWARAGGDPQKALQEAPLLKGTIKETLRLYPVGTTVQRYPVKDIVLQNYHIPAGTMVQACLYPLGRSAEVFEDPRRFDPGRWGKSREEGQRGAGTGFRSLAFGFGARQCVGRRIAENEMQLLLMHILLSFHLSVPSSEDIKTMCTLILQPETPPKITFSKL</sequence>
<dbReference type="GO" id="GO:0008203">
    <property type="term" value="P:cholesterol metabolic process"/>
    <property type="evidence" value="ECO:0007669"/>
    <property type="project" value="TreeGrafter"/>
</dbReference>
<evidence type="ECO:0000256" key="2">
    <source>
        <dbReference type="ARBA" id="ARBA00004325"/>
    </source>
</evidence>
<protein>
    <recommendedName>
        <fullName evidence="4">steroid 11beta-monooxygenase</fullName>
        <ecNumber evidence="4">1.14.15.4</ecNumber>
    </recommendedName>
    <alternativeName>
        <fullName evidence="14">Cytochrome P450C11</fullName>
    </alternativeName>
</protein>
<reference evidence="17" key="3">
    <citation type="submission" date="2025-09" db="UniProtKB">
        <authorList>
            <consortium name="Ensembl"/>
        </authorList>
    </citation>
    <scope>IDENTIFICATION</scope>
</reference>
<keyword evidence="8 16" id="KW-0560">Oxidoreductase</keyword>
<dbReference type="SUPFAM" id="SSF48264">
    <property type="entry name" value="Cytochrome P450"/>
    <property type="match status" value="1"/>
</dbReference>
<dbReference type="GO" id="GO:0005743">
    <property type="term" value="C:mitochondrial inner membrane"/>
    <property type="evidence" value="ECO:0007669"/>
    <property type="project" value="TreeGrafter"/>
</dbReference>
<keyword evidence="13" id="KW-0755">Steroidogenesis</keyword>
<feature type="binding site" description="axial binding residue" evidence="15">
    <location>
        <position position="445"/>
    </location>
    <ligand>
        <name>heme</name>
        <dbReference type="ChEBI" id="CHEBI:30413"/>
    </ligand>
    <ligandPart>
        <name>Fe</name>
        <dbReference type="ChEBI" id="CHEBI:18248"/>
    </ligandPart>
</feature>
<evidence type="ECO:0000256" key="1">
    <source>
        <dbReference type="ARBA" id="ARBA00001971"/>
    </source>
</evidence>
<dbReference type="PANTHER" id="PTHR24279">
    <property type="entry name" value="CYTOCHROME P450"/>
    <property type="match status" value="1"/>
</dbReference>
<evidence type="ECO:0000256" key="16">
    <source>
        <dbReference type="RuleBase" id="RU000461"/>
    </source>
</evidence>
<dbReference type="InterPro" id="IPR036396">
    <property type="entry name" value="Cyt_P450_sf"/>
</dbReference>
<evidence type="ECO:0000256" key="15">
    <source>
        <dbReference type="PIRSR" id="PIRSR602401-1"/>
    </source>
</evidence>
<evidence type="ECO:0000256" key="8">
    <source>
        <dbReference type="ARBA" id="ARBA00023002"/>
    </source>
</evidence>
<organism evidence="17 18">
    <name type="scientific">Tetraodon nigroviridis</name>
    <name type="common">Spotted green pufferfish</name>
    <name type="synonym">Chelonodon nigroviridis</name>
    <dbReference type="NCBI Taxonomy" id="99883"/>
    <lineage>
        <taxon>Eukaryota</taxon>
        <taxon>Metazoa</taxon>
        <taxon>Chordata</taxon>
        <taxon>Craniata</taxon>
        <taxon>Vertebrata</taxon>
        <taxon>Euteleostomi</taxon>
        <taxon>Actinopterygii</taxon>
        <taxon>Neopterygii</taxon>
        <taxon>Teleostei</taxon>
        <taxon>Neoteleostei</taxon>
        <taxon>Acanthomorphata</taxon>
        <taxon>Eupercaria</taxon>
        <taxon>Tetraodontiformes</taxon>
        <taxon>Tetradontoidea</taxon>
        <taxon>Tetraodontidae</taxon>
        <taxon>Tetraodon</taxon>
    </lineage>
</organism>
<comment type="cofactor">
    <cofactor evidence="1 15">
        <name>heme</name>
        <dbReference type="ChEBI" id="CHEBI:30413"/>
    </cofactor>
</comment>
<evidence type="ECO:0000256" key="5">
    <source>
        <dbReference type="ARBA" id="ARBA00022617"/>
    </source>
</evidence>
<dbReference type="Gene3D" id="1.10.630.10">
    <property type="entry name" value="Cytochrome P450"/>
    <property type="match status" value="1"/>
</dbReference>
<keyword evidence="10 16" id="KW-0503">Monooxygenase</keyword>
<dbReference type="Ensembl" id="ENSTNIT00000011074.1">
    <property type="protein sequence ID" value="ENSTNIP00000010892.1"/>
    <property type="gene ID" value="ENSTNIG00000008068.1"/>
</dbReference>
<reference evidence="18" key="1">
    <citation type="journal article" date="2004" name="Nature">
        <title>Genome duplication in the teleost fish Tetraodon nigroviridis reveals the early vertebrate proto-karyotype.</title>
        <authorList>
            <person name="Jaillon O."/>
            <person name="Aury J.-M."/>
            <person name="Brunet F."/>
            <person name="Petit J.-L."/>
            <person name="Stange-Thomann N."/>
            <person name="Mauceli E."/>
            <person name="Bouneau L."/>
            <person name="Fischer C."/>
            <person name="Ozouf-Costaz C."/>
            <person name="Bernot A."/>
            <person name="Nicaud S."/>
            <person name="Jaffe D."/>
            <person name="Fisher S."/>
            <person name="Lutfalla G."/>
            <person name="Dossat C."/>
            <person name="Segurens B."/>
            <person name="Dasilva C."/>
            <person name="Salanoubat M."/>
            <person name="Levy M."/>
            <person name="Boudet N."/>
            <person name="Castellano S."/>
            <person name="Anthouard V."/>
            <person name="Jubin C."/>
            <person name="Castelli V."/>
            <person name="Katinka M."/>
            <person name="Vacherie B."/>
            <person name="Biemont C."/>
            <person name="Skalli Z."/>
            <person name="Cattolico L."/>
            <person name="Poulain J."/>
            <person name="De Berardinis V."/>
            <person name="Cruaud C."/>
            <person name="Duprat S."/>
            <person name="Brottier P."/>
            <person name="Coutanceau J.-P."/>
            <person name="Gouzy J."/>
            <person name="Parra G."/>
            <person name="Lardier G."/>
            <person name="Chapple C."/>
            <person name="McKernan K.J."/>
            <person name="McEwan P."/>
            <person name="Bosak S."/>
            <person name="Kellis M."/>
            <person name="Volff J.-N."/>
            <person name="Guigo R."/>
            <person name="Zody M.C."/>
            <person name="Mesirov J."/>
            <person name="Lindblad-Toh K."/>
            <person name="Birren B."/>
            <person name="Nusbaum C."/>
            <person name="Kahn D."/>
            <person name="Robinson-Rechavi M."/>
            <person name="Laudet V."/>
            <person name="Schachter V."/>
            <person name="Quetier F."/>
            <person name="Saurin W."/>
            <person name="Scarpelli C."/>
            <person name="Wincker P."/>
            <person name="Lander E.S."/>
            <person name="Weissenbach J."/>
            <person name="Roest Crollius H."/>
        </authorList>
    </citation>
    <scope>NUCLEOTIDE SEQUENCE [LARGE SCALE GENOMIC DNA]</scope>
</reference>
<comment type="similarity">
    <text evidence="3 16">Belongs to the cytochrome P450 family.</text>
</comment>
<dbReference type="Pfam" id="PF00067">
    <property type="entry name" value="p450"/>
    <property type="match status" value="1"/>
</dbReference>
<dbReference type="GO" id="GO:0006700">
    <property type="term" value="P:C21-steroid hormone biosynthetic process"/>
    <property type="evidence" value="ECO:0007669"/>
    <property type="project" value="TreeGrafter"/>
</dbReference>
<dbReference type="GO" id="GO:0071375">
    <property type="term" value="P:cellular response to peptide hormone stimulus"/>
    <property type="evidence" value="ECO:0007669"/>
    <property type="project" value="TreeGrafter"/>
</dbReference>
<evidence type="ECO:0000256" key="7">
    <source>
        <dbReference type="ARBA" id="ARBA00022946"/>
    </source>
</evidence>
<keyword evidence="11" id="KW-0496">Mitochondrion</keyword>
<evidence type="ECO:0000256" key="3">
    <source>
        <dbReference type="ARBA" id="ARBA00010617"/>
    </source>
</evidence>
<name>H3CRK8_TETNG</name>
<dbReference type="InterPro" id="IPR017972">
    <property type="entry name" value="Cyt_P450_CS"/>
</dbReference>
<dbReference type="HOGENOM" id="CLU_001570_28_4_1"/>
<dbReference type="AlphaFoldDB" id="H3CRK8"/>
<evidence type="ECO:0000256" key="11">
    <source>
        <dbReference type="ARBA" id="ARBA00023128"/>
    </source>
</evidence>
<dbReference type="EC" id="1.14.15.4" evidence="4"/>
<dbReference type="InParanoid" id="H3CRK8"/>
<dbReference type="GeneTree" id="ENSGT00940000161506"/>
<evidence type="ECO:0000313" key="17">
    <source>
        <dbReference type="Ensembl" id="ENSTNIP00000010892.1"/>
    </source>
</evidence>
<reference evidence="17" key="2">
    <citation type="submission" date="2025-08" db="UniProtKB">
        <authorList>
            <consortium name="Ensembl"/>
        </authorList>
    </citation>
    <scope>IDENTIFICATION</scope>
</reference>
<dbReference type="Proteomes" id="UP000007303">
    <property type="component" value="Unassembled WGS sequence"/>
</dbReference>
<dbReference type="GO" id="GO:0004507">
    <property type="term" value="F:steroid 11-beta-monooxygenase activity"/>
    <property type="evidence" value="ECO:0007669"/>
    <property type="project" value="UniProtKB-EC"/>
</dbReference>
<accession>H3CRK8</accession>